<dbReference type="GO" id="GO:0003676">
    <property type="term" value="F:nucleic acid binding"/>
    <property type="evidence" value="ECO:0007669"/>
    <property type="project" value="InterPro"/>
</dbReference>
<proteinExistence type="predicted"/>
<name>A0A926EDJ2_9FIRM</name>
<protein>
    <submittedName>
        <fullName evidence="3">DHH family phosphoesterase</fullName>
    </submittedName>
</protein>
<dbReference type="Gene3D" id="3.10.310.30">
    <property type="match status" value="1"/>
</dbReference>
<comment type="caution">
    <text evidence="3">The sequence shown here is derived from an EMBL/GenBank/DDBJ whole genome shotgun (WGS) entry which is preliminary data.</text>
</comment>
<evidence type="ECO:0000259" key="1">
    <source>
        <dbReference type="Pfam" id="PF01368"/>
    </source>
</evidence>
<dbReference type="Pfam" id="PF01368">
    <property type="entry name" value="DHH"/>
    <property type="match status" value="1"/>
</dbReference>
<feature type="domain" description="DHHA1" evidence="2">
    <location>
        <begin position="213"/>
        <end position="300"/>
    </location>
</feature>
<evidence type="ECO:0000259" key="2">
    <source>
        <dbReference type="Pfam" id="PF02272"/>
    </source>
</evidence>
<reference evidence="3" key="1">
    <citation type="submission" date="2020-08" db="EMBL/GenBank/DDBJ databases">
        <title>Genome public.</title>
        <authorList>
            <person name="Liu C."/>
            <person name="Sun Q."/>
        </authorList>
    </citation>
    <scope>NUCLEOTIDE SEQUENCE</scope>
    <source>
        <strain evidence="3">NSJ-54</strain>
    </source>
</reference>
<keyword evidence="4" id="KW-1185">Reference proteome</keyword>
<dbReference type="Proteomes" id="UP000660861">
    <property type="component" value="Unassembled WGS sequence"/>
</dbReference>
<dbReference type="PANTHER" id="PTHR47618">
    <property type="entry name" value="BIFUNCTIONAL OLIGORIBONUCLEASE AND PAP PHOSPHATASE NRNA"/>
    <property type="match status" value="1"/>
</dbReference>
<feature type="domain" description="DDH" evidence="1">
    <location>
        <begin position="8"/>
        <end position="142"/>
    </location>
</feature>
<evidence type="ECO:0000313" key="4">
    <source>
        <dbReference type="Proteomes" id="UP000660861"/>
    </source>
</evidence>
<dbReference type="InterPro" id="IPR038763">
    <property type="entry name" value="DHH_sf"/>
</dbReference>
<accession>A0A926EDJ2</accession>
<sequence>MLLLGEDVLILSHQHPDGDTLGSAFGLCFALQKCGKRARIECSDPIADRYDYLTDHYTEESFVPQMIVAVDIADTQLFGEKLWPYRDQVDLCIDHHPSNTHYARRVLLEADSAATAEVIYEVIKAMGVEFDPVMASAVYTGIATDTGCFRYTNVTARTHRIAADLYEKGAMAGMINRVMFETKSLSRIRMEQLVLSTMEYHFDNRCALIVVTLDAIEQTGITDSELDGISAIPRQIEGVQAGITLREKEGGYKISLRTSDNISATAVCSALGGGGHARAAGCFIAGNLEEAKGAILEALRPELEGK</sequence>
<dbReference type="PANTHER" id="PTHR47618:SF1">
    <property type="entry name" value="BIFUNCTIONAL OLIGORIBONUCLEASE AND PAP PHOSPHATASE NRNA"/>
    <property type="match status" value="1"/>
</dbReference>
<dbReference type="EMBL" id="JACRTC010000003">
    <property type="protein sequence ID" value="MBC8570439.1"/>
    <property type="molecule type" value="Genomic_DNA"/>
</dbReference>
<gene>
    <name evidence="3" type="ORF">H8709_06295</name>
</gene>
<dbReference type="Gene3D" id="3.90.1640.10">
    <property type="entry name" value="inorganic pyrophosphatase (n-terminal core)"/>
    <property type="match status" value="1"/>
</dbReference>
<dbReference type="InterPro" id="IPR051319">
    <property type="entry name" value="Oligoribo/pAp-PDE_c-di-AMP_PDE"/>
</dbReference>
<evidence type="ECO:0000313" key="3">
    <source>
        <dbReference type="EMBL" id="MBC8570439.1"/>
    </source>
</evidence>
<dbReference type="AlphaFoldDB" id="A0A926EDJ2"/>
<dbReference type="SUPFAM" id="SSF64182">
    <property type="entry name" value="DHH phosphoesterases"/>
    <property type="match status" value="1"/>
</dbReference>
<dbReference type="InterPro" id="IPR003156">
    <property type="entry name" value="DHHA1_dom"/>
</dbReference>
<dbReference type="Pfam" id="PF02272">
    <property type="entry name" value="DHHA1"/>
    <property type="match status" value="1"/>
</dbReference>
<dbReference type="InterPro" id="IPR001667">
    <property type="entry name" value="DDH_dom"/>
</dbReference>
<organism evidence="3 4">
    <name type="scientific">Zongyangia hominis</name>
    <dbReference type="NCBI Taxonomy" id="2763677"/>
    <lineage>
        <taxon>Bacteria</taxon>
        <taxon>Bacillati</taxon>
        <taxon>Bacillota</taxon>
        <taxon>Clostridia</taxon>
        <taxon>Eubacteriales</taxon>
        <taxon>Oscillospiraceae</taxon>
        <taxon>Zongyangia</taxon>
    </lineage>
</organism>